<evidence type="ECO:0000313" key="2">
    <source>
        <dbReference type="EMBL" id="PRQ06990.1"/>
    </source>
</evidence>
<keyword evidence="1" id="KW-1133">Transmembrane helix</keyword>
<keyword evidence="1" id="KW-0472">Membrane</keyword>
<accession>A0A2S9YPI0</accession>
<gene>
    <name evidence="2" type="ORF">ENSA7_33240</name>
</gene>
<sequence>MKVEAVLMVSIVRDVAAAVSAPLAILLVNKITHNQMFIDQRFVIKGTQVS</sequence>
<name>A0A2S9YPI0_9BACT</name>
<reference evidence="2 3" key="1">
    <citation type="submission" date="2018-03" db="EMBL/GenBank/DDBJ databases">
        <title>Draft Genome Sequences of the Obligatory Marine Myxobacteria Enhygromyxa salina SWB007.</title>
        <authorList>
            <person name="Poehlein A."/>
            <person name="Moghaddam J.A."/>
            <person name="Harms H."/>
            <person name="Alanjari M."/>
            <person name="Koenig G.M."/>
            <person name="Daniel R."/>
            <person name="Schaeberle T.F."/>
        </authorList>
    </citation>
    <scope>NUCLEOTIDE SEQUENCE [LARGE SCALE GENOMIC DNA]</scope>
    <source>
        <strain evidence="2 3">SWB007</strain>
    </source>
</reference>
<feature type="transmembrane region" description="Helical" evidence="1">
    <location>
        <begin position="6"/>
        <end position="28"/>
    </location>
</feature>
<dbReference type="AlphaFoldDB" id="A0A2S9YPI0"/>
<evidence type="ECO:0000256" key="1">
    <source>
        <dbReference type="SAM" id="Phobius"/>
    </source>
</evidence>
<protein>
    <submittedName>
        <fullName evidence="2">Uncharacterized protein</fullName>
    </submittedName>
</protein>
<evidence type="ECO:0000313" key="3">
    <source>
        <dbReference type="Proteomes" id="UP000238823"/>
    </source>
</evidence>
<dbReference type="Proteomes" id="UP000238823">
    <property type="component" value="Unassembled WGS sequence"/>
</dbReference>
<dbReference type="EMBL" id="PVNL01000062">
    <property type="protein sequence ID" value="PRQ06990.1"/>
    <property type="molecule type" value="Genomic_DNA"/>
</dbReference>
<organism evidence="2 3">
    <name type="scientific">Enhygromyxa salina</name>
    <dbReference type="NCBI Taxonomy" id="215803"/>
    <lineage>
        <taxon>Bacteria</taxon>
        <taxon>Pseudomonadati</taxon>
        <taxon>Myxococcota</taxon>
        <taxon>Polyangia</taxon>
        <taxon>Nannocystales</taxon>
        <taxon>Nannocystaceae</taxon>
        <taxon>Enhygromyxa</taxon>
    </lineage>
</organism>
<proteinExistence type="predicted"/>
<keyword evidence="1" id="KW-0812">Transmembrane</keyword>
<comment type="caution">
    <text evidence="2">The sequence shown here is derived from an EMBL/GenBank/DDBJ whole genome shotgun (WGS) entry which is preliminary data.</text>
</comment>